<sequence>MTLPGWHEAPIGKHHDRAAFDCGDDRLNQFLHRHARQSHEKGGAKTYLAVSDSNQKVLGYYSLSPASIAYERAPEVIKRGLARHEVPVFRLGRLAVDISVQGQGLGGQLLLSAGRRCLLVATQAGGVALMIDAKSEQIAHWYHWYVSYGALPLLDAPLSLLLPFKTIHAALTTAGKL</sequence>
<evidence type="ECO:0000313" key="5">
    <source>
        <dbReference type="EMBL" id="GFN45405.1"/>
    </source>
</evidence>
<organism evidence="5 6">
    <name type="scientific">Candidatus Regiella insecticola</name>
    <dbReference type="NCBI Taxonomy" id="138073"/>
    <lineage>
        <taxon>Bacteria</taxon>
        <taxon>Pseudomonadati</taxon>
        <taxon>Pseudomonadota</taxon>
        <taxon>Gammaproteobacteria</taxon>
        <taxon>Enterobacterales</taxon>
        <taxon>Enterobacteriaceae</taxon>
        <taxon>aphid secondary symbionts</taxon>
        <taxon>Candidatus Regiella</taxon>
    </lineage>
</organism>
<name>A0A6L2ZM73_9ENTR</name>
<dbReference type="EMBL" id="BLXO01000001">
    <property type="protein sequence ID" value="GFN45405.1"/>
    <property type="molecule type" value="Genomic_DNA"/>
</dbReference>
<accession>A0A6L2ZM73</accession>
<evidence type="ECO:0000256" key="1">
    <source>
        <dbReference type="ARBA" id="ARBA00009342"/>
    </source>
</evidence>
<dbReference type="SUPFAM" id="SSF55729">
    <property type="entry name" value="Acyl-CoA N-acyltransferases (Nat)"/>
    <property type="match status" value="1"/>
</dbReference>
<evidence type="ECO:0000313" key="6">
    <source>
        <dbReference type="Proteomes" id="UP000504714"/>
    </source>
</evidence>
<dbReference type="PANTHER" id="PTHR36449">
    <property type="entry name" value="ACETYLTRANSFERASE-RELATED"/>
    <property type="match status" value="1"/>
</dbReference>
<evidence type="ECO:0000256" key="3">
    <source>
        <dbReference type="ARBA" id="ARBA00022679"/>
    </source>
</evidence>
<dbReference type="Proteomes" id="UP000504714">
    <property type="component" value="Unassembled WGS sequence"/>
</dbReference>
<proteinExistence type="inferred from homology"/>
<keyword evidence="4" id="KW-0012">Acyltransferase</keyword>
<dbReference type="PANTHER" id="PTHR36449:SF1">
    <property type="entry name" value="ACETYLTRANSFERASE"/>
    <property type="match status" value="1"/>
</dbReference>
<keyword evidence="3 5" id="KW-0808">Transferase</keyword>
<dbReference type="InterPro" id="IPR016181">
    <property type="entry name" value="Acyl_CoA_acyltransferase"/>
</dbReference>
<dbReference type="AlphaFoldDB" id="A0A6L2ZM73"/>
<comment type="similarity">
    <text evidence="1">Belongs to the acetyltransferase family. GNAT subfamily.</text>
</comment>
<evidence type="ECO:0000256" key="4">
    <source>
        <dbReference type="ARBA" id="ARBA00023315"/>
    </source>
</evidence>
<evidence type="ECO:0000256" key="2">
    <source>
        <dbReference type="ARBA" id="ARBA00022649"/>
    </source>
</evidence>
<comment type="caution">
    <text evidence="5">The sequence shown here is derived from an EMBL/GenBank/DDBJ whole genome shotgun (WGS) entry which is preliminary data.</text>
</comment>
<dbReference type="RefSeq" id="WP_176487256.1">
    <property type="nucleotide sequence ID" value="NZ_BLXO01000001.1"/>
</dbReference>
<protein>
    <submittedName>
        <fullName evidence="5">GNAT family N-acetyltransferase</fullName>
    </submittedName>
</protein>
<dbReference type="GO" id="GO:0016746">
    <property type="term" value="F:acyltransferase activity"/>
    <property type="evidence" value="ECO:0007669"/>
    <property type="project" value="UniProtKB-KW"/>
</dbReference>
<keyword evidence="2" id="KW-1277">Toxin-antitoxin system</keyword>
<reference evidence="5 6" key="1">
    <citation type="submission" date="2020-06" db="EMBL/GenBank/DDBJ databases">
        <title>The genome sequence of Candidatus Regiella insecticola strain Tut.</title>
        <authorList>
            <person name="Nikoh N."/>
            <person name="Tsuchida T."/>
            <person name="Koga R."/>
            <person name="Oshima K."/>
            <person name="Hattori M."/>
            <person name="Fukatsu T."/>
        </authorList>
    </citation>
    <scope>NUCLEOTIDE SEQUENCE [LARGE SCALE GENOMIC DNA]</scope>
    <source>
        <strain evidence="5 6">Tut</strain>
    </source>
</reference>
<gene>
    <name evidence="5" type="ORF">RINTU1_05460</name>
</gene>
<dbReference type="Gene3D" id="3.40.630.30">
    <property type="match status" value="1"/>
</dbReference>